<dbReference type="InterPro" id="IPR054612">
    <property type="entry name" value="Phage_capsid-like_C"/>
</dbReference>
<evidence type="ECO:0000256" key="1">
    <source>
        <dbReference type="ARBA" id="ARBA00004328"/>
    </source>
</evidence>
<reference evidence="3 4" key="1">
    <citation type="submission" date="2016-02" db="EMBL/GenBank/DDBJ databases">
        <authorList>
            <consortium name="Pathogen Informatics"/>
        </authorList>
    </citation>
    <scope>NUCLEOTIDE SEQUENCE [LARGE SCALE GENOMIC DNA]</scope>
    <source>
        <strain evidence="3 4">LSS48</strain>
    </source>
</reference>
<organism evidence="3 4">
    <name type="scientific">Streptococcus suis</name>
    <dbReference type="NCBI Taxonomy" id="1307"/>
    <lineage>
        <taxon>Bacteria</taxon>
        <taxon>Bacillati</taxon>
        <taxon>Bacillota</taxon>
        <taxon>Bacilli</taxon>
        <taxon>Lactobacillales</taxon>
        <taxon>Streptococcaceae</taxon>
        <taxon>Streptococcus</taxon>
    </lineage>
</organism>
<evidence type="ECO:0000313" key="3">
    <source>
        <dbReference type="EMBL" id="CYU81968.1"/>
    </source>
</evidence>
<evidence type="ECO:0000313" key="4">
    <source>
        <dbReference type="Proteomes" id="UP000073485"/>
    </source>
</evidence>
<name>A0A0Z8FK70_STRSU</name>
<dbReference type="Proteomes" id="UP000073485">
    <property type="component" value="Unassembled WGS sequence"/>
</dbReference>
<evidence type="ECO:0000259" key="2">
    <source>
        <dbReference type="Pfam" id="PF05065"/>
    </source>
</evidence>
<dbReference type="SUPFAM" id="SSF56563">
    <property type="entry name" value="Major capsid protein gp5"/>
    <property type="match status" value="1"/>
</dbReference>
<dbReference type="Pfam" id="PF05065">
    <property type="entry name" value="Phage_capsid"/>
    <property type="match status" value="1"/>
</dbReference>
<dbReference type="RefSeq" id="WP_079397500.1">
    <property type="nucleotide sequence ID" value="NZ_CEHU01000059.1"/>
</dbReference>
<comment type="subcellular location">
    <subcellularLocation>
        <location evidence="1">Virion</location>
    </subcellularLocation>
</comment>
<dbReference type="NCBIfam" id="TIGR01554">
    <property type="entry name" value="major_cap_HK97"/>
    <property type="match status" value="1"/>
</dbReference>
<sequence length="441" mass="49542">MVIDLKAVPKYRAAVGKLSAEISNGASQERQEELFNEAFNILGTEINEMASDKLEKLFNFRDANRTLSTAELNFFNEVVNPEDPAGAKTEKLIPEEMMIQVFDELKEEHELLSVINFKTTGINAKALISETDGVAVWGEIYSEIKGQLKQKFDEVDFGMNKLTAFVVLPKDALKFSYSWLKQFVIEQIKEAMAVALELAIVKGDGFKQPVGLIKKIGEGDEVVRDKVITYPTDKDAIADLSTINPENAPKILAPVMKYLSKNDKDRRKKIRGKVRILVSPDDHWDLEARFTKLTDGGAYVTTVPYGIKFIETLALENGKAIAFVTDRYDALMATNGSLTIEEFDQTFALEDWMLYTAKGYYYGKAKDNHASAVLTVTGGEFLMKSVKIRVIKPFGDWEANTIRQVGDVFEVSKERFASLSSRVPPDFYEVVKSSKTKDKEE</sequence>
<protein>
    <submittedName>
        <fullName evidence="3">Predicted phage phi-C31 gp36 major capsid-like protein</fullName>
    </submittedName>
</protein>
<proteinExistence type="predicted"/>
<dbReference type="EMBL" id="FIGO01000005">
    <property type="protein sequence ID" value="CYU81968.1"/>
    <property type="molecule type" value="Genomic_DNA"/>
</dbReference>
<accession>A0A0Z8FK70</accession>
<gene>
    <name evidence="3" type="ORF">ERS132410_01148</name>
</gene>
<dbReference type="AlphaFoldDB" id="A0A0Z8FK70"/>
<feature type="domain" description="Phage capsid-like C-terminal" evidence="2">
    <location>
        <begin position="92"/>
        <end position="225"/>
    </location>
</feature>
<dbReference type="InterPro" id="IPR024455">
    <property type="entry name" value="Phage_capsid"/>
</dbReference>